<sequence length="388" mass="44719">MCGGDIYSKSGKDERFPPFSVCGQGDVQGINGANCRLSYSPGDGETNPFSDYDSEENKKAYDLSQKQRQLENRIRHTKRQVMAIKEGRDYAEHPDHKAALDEDYKKKAAKLERQNKEYKDFCEQNGLKTRQERLTIAKWDRQQAAEARGAAARYKNSRSAEPREKPDTSTVEVTVGSDIYNIEKPMSEYRDASGRFDIDKANADYEKLLTKVPEEYKMSIETAYKTTEFEENTEISSAFRYDTKRDRVVYNPEHRNFDNYSYPQAVTHELSHRIDALDYHSEKNAKFSKAIDDAYPVAMRNVGRLSEYSVNSDGDGFFSDIISALSNGDIKTMAYHSTKYWSKQGTKEKEIFANLFSMGVFDQKKHIDLINEIFPEVYEAYNEIRKDV</sequence>
<dbReference type="Pfam" id="PF06152">
    <property type="entry name" value="Phage_min_cap2"/>
    <property type="match status" value="1"/>
</dbReference>
<evidence type="ECO:0000313" key="3">
    <source>
        <dbReference type="Proteomes" id="UP000017938"/>
    </source>
</evidence>
<feature type="compositionally biased region" description="Basic and acidic residues" evidence="1">
    <location>
        <begin position="158"/>
        <end position="167"/>
    </location>
</feature>
<dbReference type="AlphaFoldDB" id="R6TYJ5"/>
<gene>
    <name evidence="2" type="ORF">BN580_00347</name>
</gene>
<dbReference type="STRING" id="1263015.BN580_00347"/>
<evidence type="ECO:0000256" key="1">
    <source>
        <dbReference type="SAM" id="MobiDB-lite"/>
    </source>
</evidence>
<dbReference type="InterPro" id="IPR009319">
    <property type="entry name" value="Phage_A118_VSP1"/>
</dbReference>
<comment type="caution">
    <text evidence="2">The sequence shown here is derived from an EMBL/GenBank/DDBJ whole genome shotgun (WGS) entry which is preliminary data.</text>
</comment>
<name>R6TYJ5_9BACT</name>
<protein>
    <submittedName>
        <fullName evidence="2">Phage minor capsid protein 2</fullName>
    </submittedName>
</protein>
<accession>R6TYJ5</accession>
<feature type="region of interest" description="Disordered" evidence="1">
    <location>
        <begin position="37"/>
        <end position="63"/>
    </location>
</feature>
<feature type="region of interest" description="Disordered" evidence="1">
    <location>
        <begin position="147"/>
        <end position="170"/>
    </location>
</feature>
<dbReference type="Proteomes" id="UP000017938">
    <property type="component" value="Unassembled WGS sequence"/>
</dbReference>
<proteinExistence type="predicted"/>
<evidence type="ECO:0000313" key="2">
    <source>
        <dbReference type="EMBL" id="CDC77255.1"/>
    </source>
</evidence>
<dbReference type="GO" id="GO:0005198">
    <property type="term" value="F:structural molecule activity"/>
    <property type="evidence" value="ECO:0007669"/>
    <property type="project" value="InterPro"/>
</dbReference>
<organism evidence="2 3">
    <name type="scientific">Candidatus Colimorpha enterica</name>
    <dbReference type="NCBI Taxonomy" id="3083063"/>
    <lineage>
        <taxon>Bacteria</taxon>
        <taxon>Pseudomonadati</taxon>
        <taxon>Bacteroidota</taxon>
        <taxon>Bacteroidia</taxon>
        <taxon>Bacteroidales</taxon>
        <taxon>Candidatus Colimorpha</taxon>
    </lineage>
</organism>
<reference evidence="2" key="1">
    <citation type="submission" date="2012-11" db="EMBL/GenBank/DDBJ databases">
        <title>Dependencies among metagenomic species, viruses, plasmids and units of genetic variation.</title>
        <authorList>
            <person name="Nielsen H.B."/>
            <person name="Almeida M."/>
            <person name="Juncker A.S."/>
            <person name="Rasmussen S."/>
            <person name="Li J."/>
            <person name="Sunagawa S."/>
            <person name="Plichta D."/>
            <person name="Gautier L."/>
            <person name="Le Chatelier E."/>
            <person name="Peletier E."/>
            <person name="Bonde I."/>
            <person name="Nielsen T."/>
            <person name="Manichanh C."/>
            <person name="Arumugam M."/>
            <person name="Batto J."/>
            <person name="Santos M.B.Q.D."/>
            <person name="Blom N."/>
            <person name="Borruel N."/>
            <person name="Burgdorf K.S."/>
            <person name="Boumezbeur F."/>
            <person name="Casellas F."/>
            <person name="Dore J."/>
            <person name="Guarner F."/>
            <person name="Hansen T."/>
            <person name="Hildebrand F."/>
            <person name="Kaas R.S."/>
            <person name="Kennedy S."/>
            <person name="Kristiansen K."/>
            <person name="Kultima J.R."/>
            <person name="Leonard P."/>
            <person name="Levenez F."/>
            <person name="Lund O."/>
            <person name="Moumen B."/>
            <person name="Le Paslier D."/>
            <person name="Pons N."/>
            <person name="Pedersen O."/>
            <person name="Prifti E."/>
            <person name="Qin J."/>
            <person name="Raes J."/>
            <person name="Tap J."/>
            <person name="Tims S."/>
            <person name="Ussery D.W."/>
            <person name="Yamada T."/>
            <person name="MetaHit consortium"/>
            <person name="Renault P."/>
            <person name="Sicheritz-Ponten T."/>
            <person name="Bork P."/>
            <person name="Wang J."/>
            <person name="Brunak S."/>
            <person name="Ehrlich S.D."/>
        </authorList>
    </citation>
    <scope>NUCLEOTIDE SEQUENCE [LARGE SCALE GENOMIC DNA]</scope>
</reference>
<dbReference type="EMBL" id="CBFW010000427">
    <property type="protein sequence ID" value="CDC77255.1"/>
    <property type="molecule type" value="Genomic_DNA"/>
</dbReference>